<organism evidence="1 2">
    <name type="scientific">Dryococelus australis</name>
    <dbReference type="NCBI Taxonomy" id="614101"/>
    <lineage>
        <taxon>Eukaryota</taxon>
        <taxon>Metazoa</taxon>
        <taxon>Ecdysozoa</taxon>
        <taxon>Arthropoda</taxon>
        <taxon>Hexapoda</taxon>
        <taxon>Insecta</taxon>
        <taxon>Pterygota</taxon>
        <taxon>Neoptera</taxon>
        <taxon>Polyneoptera</taxon>
        <taxon>Phasmatodea</taxon>
        <taxon>Verophasmatodea</taxon>
        <taxon>Anareolatae</taxon>
        <taxon>Phasmatidae</taxon>
        <taxon>Eurycanthinae</taxon>
        <taxon>Dryococelus</taxon>
    </lineage>
</organism>
<protein>
    <submittedName>
        <fullName evidence="1">Uncharacterized protein</fullName>
    </submittedName>
</protein>
<gene>
    <name evidence="1" type="ORF">PR048_012636</name>
</gene>
<keyword evidence="2" id="KW-1185">Reference proteome</keyword>
<dbReference type="Proteomes" id="UP001159363">
    <property type="component" value="Chromosome X"/>
</dbReference>
<reference evidence="1 2" key="1">
    <citation type="submission" date="2023-02" db="EMBL/GenBank/DDBJ databases">
        <title>LHISI_Scaffold_Assembly.</title>
        <authorList>
            <person name="Stuart O.P."/>
            <person name="Cleave R."/>
            <person name="Magrath M.J.L."/>
            <person name="Mikheyev A.S."/>
        </authorList>
    </citation>
    <scope>NUCLEOTIDE SEQUENCE [LARGE SCALE GENOMIC DNA]</scope>
    <source>
        <strain evidence="1">Daus_M_001</strain>
        <tissue evidence="1">Leg muscle</tissue>
    </source>
</reference>
<dbReference type="EMBL" id="JARBHB010000004">
    <property type="protein sequence ID" value="KAJ8886425.1"/>
    <property type="molecule type" value="Genomic_DNA"/>
</dbReference>
<sequence>MGTGINFLCNCWLKNSKWTSRFWAEDKEVVSTYFTSVFLGHTTSQCLLQGFLKALSSLELLNILQVFMYGPNMDWVFLLALKRQITSTIDEET</sequence>
<name>A0ABQ9HPY4_9NEOP</name>
<evidence type="ECO:0000313" key="2">
    <source>
        <dbReference type="Proteomes" id="UP001159363"/>
    </source>
</evidence>
<accession>A0ABQ9HPY4</accession>
<evidence type="ECO:0000313" key="1">
    <source>
        <dbReference type="EMBL" id="KAJ8886425.1"/>
    </source>
</evidence>
<proteinExistence type="predicted"/>
<comment type="caution">
    <text evidence="1">The sequence shown here is derived from an EMBL/GenBank/DDBJ whole genome shotgun (WGS) entry which is preliminary data.</text>
</comment>